<reference evidence="1" key="1">
    <citation type="submission" date="2018-02" db="EMBL/GenBank/DDBJ databases">
        <title>Rhizophora mucronata_Transcriptome.</title>
        <authorList>
            <person name="Meera S.P."/>
            <person name="Sreeshan A."/>
            <person name="Augustine A."/>
        </authorList>
    </citation>
    <scope>NUCLEOTIDE SEQUENCE</scope>
    <source>
        <tissue evidence="1">Leaf</tissue>
    </source>
</reference>
<protein>
    <submittedName>
        <fullName evidence="1">Uncharacterized protein MANES_04G098900</fullName>
    </submittedName>
</protein>
<sequence length="39" mass="4247">MMAMGLSHGNNLFAGSNYRNNFLINKSNTDPSPNPNGSY</sequence>
<accession>A0A2P2JZS0</accession>
<evidence type="ECO:0000313" key="1">
    <source>
        <dbReference type="EMBL" id="MBW98961.1"/>
    </source>
</evidence>
<name>A0A2P2JZS0_RHIMU</name>
<organism evidence="1">
    <name type="scientific">Rhizophora mucronata</name>
    <name type="common">Asiatic mangrove</name>
    <dbReference type="NCBI Taxonomy" id="61149"/>
    <lineage>
        <taxon>Eukaryota</taxon>
        <taxon>Viridiplantae</taxon>
        <taxon>Streptophyta</taxon>
        <taxon>Embryophyta</taxon>
        <taxon>Tracheophyta</taxon>
        <taxon>Spermatophyta</taxon>
        <taxon>Magnoliopsida</taxon>
        <taxon>eudicotyledons</taxon>
        <taxon>Gunneridae</taxon>
        <taxon>Pentapetalae</taxon>
        <taxon>rosids</taxon>
        <taxon>fabids</taxon>
        <taxon>Malpighiales</taxon>
        <taxon>Rhizophoraceae</taxon>
        <taxon>Rhizophora</taxon>
    </lineage>
</organism>
<dbReference type="EMBL" id="GGEC01018478">
    <property type="protein sequence ID" value="MBW98961.1"/>
    <property type="molecule type" value="Transcribed_RNA"/>
</dbReference>
<dbReference type="AlphaFoldDB" id="A0A2P2JZS0"/>
<proteinExistence type="predicted"/>